<dbReference type="Proteomes" id="UP001164929">
    <property type="component" value="Chromosome 15"/>
</dbReference>
<dbReference type="AlphaFoldDB" id="A0AAD6LQD7"/>
<proteinExistence type="predicted"/>
<name>A0AAD6LQD7_9ROSI</name>
<dbReference type="GO" id="GO:0003724">
    <property type="term" value="F:RNA helicase activity"/>
    <property type="evidence" value="ECO:0007669"/>
    <property type="project" value="UniProtKB-EC"/>
</dbReference>
<evidence type="ECO:0000313" key="3">
    <source>
        <dbReference type="EMBL" id="KAJ6971370.1"/>
    </source>
</evidence>
<feature type="region of interest" description="Disordered" evidence="1">
    <location>
        <begin position="54"/>
        <end position="105"/>
    </location>
</feature>
<sequence length="127" mass="14444">MFILQQLMKLEKYYLIADERVQGAVFDLPEEIAKELLNKQLPPGNTIEKITKLPALQDDGPPSDFYGGTFRRGGRSNSNENSRSWMSRSSGDDWLIGGRRSSRPSSRDRYLLFHSKPGHVLHVNIVV</sequence>
<keyword evidence="4" id="KW-1185">Reference proteome</keyword>
<evidence type="ECO:0000256" key="1">
    <source>
        <dbReference type="SAM" id="MobiDB-lite"/>
    </source>
</evidence>
<accession>A0AAD6LQD7</accession>
<dbReference type="GO" id="GO:0005524">
    <property type="term" value="F:ATP binding"/>
    <property type="evidence" value="ECO:0007669"/>
    <property type="project" value="InterPro"/>
</dbReference>
<dbReference type="GO" id="GO:0016787">
    <property type="term" value="F:hydrolase activity"/>
    <property type="evidence" value="ECO:0007669"/>
    <property type="project" value="UniProtKB-KW"/>
</dbReference>
<organism evidence="3 4">
    <name type="scientific">Populus alba x Populus x berolinensis</name>
    <dbReference type="NCBI Taxonomy" id="444605"/>
    <lineage>
        <taxon>Eukaryota</taxon>
        <taxon>Viridiplantae</taxon>
        <taxon>Streptophyta</taxon>
        <taxon>Embryophyta</taxon>
        <taxon>Tracheophyta</taxon>
        <taxon>Spermatophyta</taxon>
        <taxon>Magnoliopsida</taxon>
        <taxon>eudicotyledons</taxon>
        <taxon>Gunneridae</taxon>
        <taxon>Pentapetalae</taxon>
        <taxon>rosids</taxon>
        <taxon>fabids</taxon>
        <taxon>Malpighiales</taxon>
        <taxon>Salicaceae</taxon>
        <taxon>Saliceae</taxon>
        <taxon>Populus</taxon>
    </lineage>
</organism>
<dbReference type="InterPro" id="IPR012562">
    <property type="entry name" value="GUCT"/>
</dbReference>
<reference evidence="3" key="1">
    <citation type="journal article" date="2023" name="Mol. Ecol. Resour.">
        <title>Chromosome-level genome assembly of a triploid poplar Populus alba 'Berolinensis'.</title>
        <authorList>
            <person name="Chen S."/>
            <person name="Yu Y."/>
            <person name="Wang X."/>
            <person name="Wang S."/>
            <person name="Zhang T."/>
            <person name="Zhou Y."/>
            <person name="He R."/>
            <person name="Meng N."/>
            <person name="Wang Y."/>
            <person name="Liu W."/>
            <person name="Liu Z."/>
            <person name="Liu J."/>
            <person name="Guo Q."/>
            <person name="Huang H."/>
            <person name="Sederoff R.R."/>
            <person name="Wang G."/>
            <person name="Qu G."/>
            <person name="Chen S."/>
        </authorList>
    </citation>
    <scope>NUCLEOTIDE SEQUENCE</scope>
    <source>
        <strain evidence="3">SC-2020</strain>
    </source>
</reference>
<gene>
    <name evidence="3" type="ORF">NC653_035597</name>
</gene>
<evidence type="ECO:0000313" key="4">
    <source>
        <dbReference type="Proteomes" id="UP001164929"/>
    </source>
</evidence>
<comment type="caution">
    <text evidence="3">The sequence shown here is derived from an EMBL/GenBank/DDBJ whole genome shotgun (WGS) entry which is preliminary data.</text>
</comment>
<protein>
    <recommendedName>
        <fullName evidence="2">GUCT domain-containing protein</fullName>
    </recommendedName>
</protein>
<feature type="domain" description="GUCT" evidence="2">
    <location>
        <begin position="9"/>
        <end position="57"/>
    </location>
</feature>
<dbReference type="EMBL" id="JAQIZT010000015">
    <property type="protein sequence ID" value="KAJ6971370.1"/>
    <property type="molecule type" value="Genomic_DNA"/>
</dbReference>
<feature type="compositionally biased region" description="Low complexity" evidence="1">
    <location>
        <begin position="75"/>
        <end position="89"/>
    </location>
</feature>
<dbReference type="Pfam" id="PF08152">
    <property type="entry name" value="GUCT"/>
    <property type="match status" value="1"/>
</dbReference>
<dbReference type="GO" id="GO:0003723">
    <property type="term" value="F:RNA binding"/>
    <property type="evidence" value="ECO:0007669"/>
    <property type="project" value="UniProtKB-KW"/>
</dbReference>
<evidence type="ECO:0000259" key="2">
    <source>
        <dbReference type="Pfam" id="PF08152"/>
    </source>
</evidence>